<dbReference type="RefSeq" id="WP_114696076.1">
    <property type="nucleotide sequence ID" value="NZ_QQOH01000003.1"/>
</dbReference>
<keyword evidence="2" id="KW-1185">Reference proteome</keyword>
<dbReference type="Proteomes" id="UP000253769">
    <property type="component" value="Unassembled WGS sequence"/>
</dbReference>
<dbReference type="EMBL" id="QQOH01000003">
    <property type="protein sequence ID" value="RDE19731.1"/>
    <property type="molecule type" value="Genomic_DNA"/>
</dbReference>
<dbReference type="OrthoDB" id="7531957at2"/>
<organism evidence="1 2">
    <name type="scientific">Motiliproteus coralliicola</name>
    <dbReference type="NCBI Taxonomy" id="2283196"/>
    <lineage>
        <taxon>Bacteria</taxon>
        <taxon>Pseudomonadati</taxon>
        <taxon>Pseudomonadota</taxon>
        <taxon>Gammaproteobacteria</taxon>
        <taxon>Oceanospirillales</taxon>
        <taxon>Oceanospirillaceae</taxon>
        <taxon>Motiliproteus</taxon>
    </lineage>
</organism>
<evidence type="ECO:0008006" key="3">
    <source>
        <dbReference type="Google" id="ProtNLM"/>
    </source>
</evidence>
<comment type="caution">
    <text evidence="1">The sequence shown here is derived from an EMBL/GenBank/DDBJ whole genome shotgun (WGS) entry which is preliminary data.</text>
</comment>
<name>A0A369WEG2_9GAMM</name>
<accession>A0A369WEG2</accession>
<evidence type="ECO:0000313" key="1">
    <source>
        <dbReference type="EMBL" id="RDE19731.1"/>
    </source>
</evidence>
<proteinExistence type="predicted"/>
<protein>
    <recommendedName>
        <fullName evidence="3">Porin</fullName>
    </recommendedName>
</protein>
<gene>
    <name evidence="1" type="ORF">DV711_12695</name>
</gene>
<evidence type="ECO:0000313" key="2">
    <source>
        <dbReference type="Proteomes" id="UP000253769"/>
    </source>
</evidence>
<dbReference type="SUPFAM" id="SSF56935">
    <property type="entry name" value="Porins"/>
    <property type="match status" value="1"/>
</dbReference>
<dbReference type="AlphaFoldDB" id="A0A369WEG2"/>
<sequence>MRRHKSTISSHVFAIVALLYSVCGTAAEKGFPELSFKWLFDARALTSDSQPSWLNDGLGKGRYDQSDPLLELSEISLVAEADFNWQWQGFTHLKYDPEQDQAIDLVEAYVRFNPVPDGDIRYRIRAGLLFPHISRENRGLAWTSPFSITPSAINSWIGEEIRTLALEGSATHRQGPWKMTATAAIFGFNDPAGSLLAYRGWAMHDLKVGAFSRVPLPPLSSIGSPSAFSPQPLWVDPVREVDNRPGFYGALDWEYQRKHKFGVFFYDNRGDPEVFKRSQYAWDTHFWNLYFETKLPASTLLIAQYMTGRTQMGPESGGARQVDVDFEGAYLLATKQLGNNRVTLRRDWFDADDNSFVSIDNNGETGSAWTLAWSHKLQKNSRLIAEFIRIDSRRPNRADLGLAARQTEQQFQLSYRLSL</sequence>
<reference evidence="1 2" key="1">
    <citation type="submission" date="2018-07" db="EMBL/GenBank/DDBJ databases">
        <title>Motiliproteus coralliicola sp. nov., a bacterium isolated from Coral.</title>
        <authorList>
            <person name="Wang G."/>
        </authorList>
    </citation>
    <scope>NUCLEOTIDE SEQUENCE [LARGE SCALE GENOMIC DNA]</scope>
    <source>
        <strain evidence="1 2">C34</strain>
    </source>
</reference>